<dbReference type="GeneID" id="70081203"/>
<reference evidence="1 2" key="1">
    <citation type="submission" date="2021-09" db="EMBL/GenBank/DDBJ databases">
        <authorList>
            <person name="DeLeon-Fernandez R.L."/>
            <person name="Alejandro-Iglesias T.M."/>
            <person name="Baez-Cruz V.A."/>
            <person name="Bragalone-Rodriguez T."/>
            <person name="Braun-Zayas A."/>
            <person name="Carattini-Rivera A.Z."/>
            <person name="Castello-Casta F.M."/>
            <person name="Delgado-Torres D.N."/>
            <person name="Lopez-Castro L."/>
            <person name="Rivera-Torres A.P."/>
            <person name="Rodriguez-Diaz E.A."/>
            <person name="Tejas-Delatorre P.J."/>
            <person name="Torres-Carro S.E."/>
            <person name="Tristani-Rodriguez M."/>
            <person name="Vazquez E."/>
            <person name="Molloy S.D."/>
            <person name="Garlena R.A."/>
            <person name="Russell D.A."/>
            <person name="Jacobs-Sera D."/>
            <person name="Hatfull G.F."/>
        </authorList>
    </citation>
    <scope>NUCLEOTIDE SEQUENCE [LARGE SCALE GENOMIC DNA]</scope>
</reference>
<organism evidence="1 2">
    <name type="scientific">Gordonia phage Kudefre</name>
    <dbReference type="NCBI Taxonomy" id="2885975"/>
    <lineage>
        <taxon>Viruses</taxon>
        <taxon>Duplodnaviria</taxon>
        <taxon>Heunggongvirae</taxon>
        <taxon>Uroviricota</taxon>
        <taxon>Caudoviricetes</taxon>
        <taxon>Deeyouvirinae</taxon>
        <taxon>Octobienvirus</taxon>
        <taxon>Octobienvirus kudefre</taxon>
    </lineage>
</organism>
<dbReference type="RefSeq" id="YP_010246651.1">
    <property type="nucleotide sequence ID" value="NC_060136.1"/>
</dbReference>
<accession>A0AAE9C2E6</accession>
<sequence>MDSKAWRPGPREALAAWDDADDRKRAFIAANEAPNGGEPKCGWEEWDDSIANANEELASAGDVLADAVRNYLK</sequence>
<evidence type="ECO:0000313" key="2">
    <source>
        <dbReference type="Proteomes" id="UP000827737"/>
    </source>
</evidence>
<keyword evidence="2" id="KW-1185">Reference proteome</keyword>
<proteinExistence type="predicted"/>
<evidence type="ECO:0000313" key="1">
    <source>
        <dbReference type="EMBL" id="UDL15354.1"/>
    </source>
</evidence>
<name>A0AAE9C2E6_9CAUD</name>
<dbReference type="Proteomes" id="UP000827737">
    <property type="component" value="Segment"/>
</dbReference>
<dbReference type="EMBL" id="OK040786">
    <property type="protein sequence ID" value="UDL15354.1"/>
    <property type="molecule type" value="Genomic_DNA"/>
</dbReference>
<dbReference type="KEGG" id="vg:70081203"/>
<protein>
    <submittedName>
        <fullName evidence="1">Uncharacterized protein</fullName>
    </submittedName>
</protein>
<gene>
    <name evidence="1" type="primary">138</name>
    <name evidence="1" type="ORF">SEA_KUDEFRE_138</name>
</gene>